<gene>
    <name evidence="2" type="ORF">AAF712_000980</name>
</gene>
<feature type="compositionally biased region" description="Basic and acidic residues" evidence="1">
    <location>
        <begin position="242"/>
        <end position="265"/>
    </location>
</feature>
<evidence type="ECO:0000256" key="1">
    <source>
        <dbReference type="SAM" id="MobiDB-lite"/>
    </source>
</evidence>
<proteinExistence type="predicted"/>
<organism evidence="2 3">
    <name type="scientific">Marasmius tenuissimus</name>
    <dbReference type="NCBI Taxonomy" id="585030"/>
    <lineage>
        <taxon>Eukaryota</taxon>
        <taxon>Fungi</taxon>
        <taxon>Dikarya</taxon>
        <taxon>Basidiomycota</taxon>
        <taxon>Agaricomycotina</taxon>
        <taxon>Agaricomycetes</taxon>
        <taxon>Agaricomycetidae</taxon>
        <taxon>Agaricales</taxon>
        <taxon>Marasmiineae</taxon>
        <taxon>Marasmiaceae</taxon>
        <taxon>Marasmius</taxon>
    </lineage>
</organism>
<name>A0ABR3AHI9_9AGAR</name>
<comment type="caution">
    <text evidence="2">The sequence shown here is derived from an EMBL/GenBank/DDBJ whole genome shotgun (WGS) entry which is preliminary data.</text>
</comment>
<evidence type="ECO:0000313" key="3">
    <source>
        <dbReference type="Proteomes" id="UP001437256"/>
    </source>
</evidence>
<protein>
    <submittedName>
        <fullName evidence="2">Uncharacterized protein</fullName>
    </submittedName>
</protein>
<dbReference type="Proteomes" id="UP001437256">
    <property type="component" value="Unassembled WGS sequence"/>
</dbReference>
<accession>A0ABR3AHI9</accession>
<feature type="compositionally biased region" description="Polar residues" evidence="1">
    <location>
        <begin position="231"/>
        <end position="241"/>
    </location>
</feature>
<feature type="compositionally biased region" description="Polar residues" evidence="1">
    <location>
        <begin position="210"/>
        <end position="219"/>
    </location>
</feature>
<feature type="region of interest" description="Disordered" evidence="1">
    <location>
        <begin position="162"/>
        <end position="265"/>
    </location>
</feature>
<sequence length="265" mass="29566">MAFSFDQYNTASFDAAKRALFINYAGMIHETPFMSLWKSPSYNKKLLAPQADQGLLSSRDLETTAQALSFHKDADSLIWMLAIIGGMSTHVMTRFIARRVLSKPLTSLPQSLLVTLGTTSHFWLGSKIVYTAVPFRFAEQVENPEGVLQALQSARYGDSGLASFASPSPFEQPQDLSQAVPDPNPNPNLNHATQQPARQTRTQWDEIRGSKSNTATPSTWDKLRQNAERSAVQSNPDQQRSTNDEDRARAQAEFDALLEKERSMK</sequence>
<reference evidence="2 3" key="1">
    <citation type="submission" date="2024-05" db="EMBL/GenBank/DDBJ databases">
        <title>A draft genome resource for the thread blight pathogen Marasmius tenuissimus strain MS-2.</title>
        <authorList>
            <person name="Yulfo-Soto G.E."/>
            <person name="Baruah I.K."/>
            <person name="Amoako-Attah I."/>
            <person name="Bukari Y."/>
            <person name="Meinhardt L.W."/>
            <person name="Bailey B.A."/>
            <person name="Cohen S.P."/>
        </authorList>
    </citation>
    <scope>NUCLEOTIDE SEQUENCE [LARGE SCALE GENOMIC DNA]</scope>
    <source>
        <strain evidence="2 3">MS-2</strain>
    </source>
</reference>
<keyword evidence="3" id="KW-1185">Reference proteome</keyword>
<dbReference type="EMBL" id="JBBXMP010000002">
    <property type="protein sequence ID" value="KAL0072057.1"/>
    <property type="molecule type" value="Genomic_DNA"/>
</dbReference>
<feature type="compositionally biased region" description="Low complexity" evidence="1">
    <location>
        <begin position="192"/>
        <end position="202"/>
    </location>
</feature>
<evidence type="ECO:0000313" key="2">
    <source>
        <dbReference type="EMBL" id="KAL0072057.1"/>
    </source>
</evidence>
<feature type="compositionally biased region" description="Polar residues" evidence="1">
    <location>
        <begin position="165"/>
        <end position="177"/>
    </location>
</feature>